<dbReference type="OrthoDB" id="1228719at2"/>
<evidence type="ECO:0000313" key="1">
    <source>
        <dbReference type="EMBL" id="SHK71441.1"/>
    </source>
</evidence>
<evidence type="ECO:0008006" key="3">
    <source>
        <dbReference type="Google" id="ProtNLM"/>
    </source>
</evidence>
<gene>
    <name evidence="1" type="ORF">SAMN05444371_3418</name>
</gene>
<evidence type="ECO:0000313" key="2">
    <source>
        <dbReference type="Proteomes" id="UP000184498"/>
    </source>
</evidence>
<dbReference type="RefSeq" id="WP_073000424.1">
    <property type="nucleotide sequence ID" value="NZ_FRAM01000006.1"/>
</dbReference>
<sequence length="292" mass="33196">MSTLNKQVWTGQIMEGFYPAVTFLQYARDFNPFVDNDVINLQEAGFSPDVLVNNETYPIIVKEREDLPLSLELDLFETENTLVRNPESVELSYDKLESVIYGHRMALQTRTAQKAAHAYAPLEDSSDTPIVLTTGEDNGEGFKRMDVKNILTLKRKFDLQNIPIEKRFLVLDPYHTEDLILYDLKAFKDLTDFVDGKPKRFAGFNILENTQNPKYNSTNYKKVSWGAVPANTDTYCSFAFSSDEVMRADGTVGMYETVRDPKLRATIVGFDKRFIAMPIRNKGIGAIVSTKI</sequence>
<dbReference type="Proteomes" id="UP000184498">
    <property type="component" value="Unassembled WGS sequence"/>
</dbReference>
<dbReference type="AlphaFoldDB" id="A0A1M6UQJ6"/>
<name>A0A1M6UQJ6_9FLAO</name>
<dbReference type="STRING" id="216903.SAMN05444371_3418"/>
<dbReference type="EMBL" id="FRAM01000006">
    <property type="protein sequence ID" value="SHK71441.1"/>
    <property type="molecule type" value="Genomic_DNA"/>
</dbReference>
<proteinExistence type="predicted"/>
<reference evidence="2" key="1">
    <citation type="submission" date="2016-11" db="EMBL/GenBank/DDBJ databases">
        <authorList>
            <person name="Varghese N."/>
            <person name="Submissions S."/>
        </authorList>
    </citation>
    <scope>NUCLEOTIDE SEQUENCE [LARGE SCALE GENOMIC DNA]</scope>
    <source>
        <strain evidence="2">DSM 18016</strain>
    </source>
</reference>
<keyword evidence="2" id="KW-1185">Reference proteome</keyword>
<accession>A0A1M6UQJ6</accession>
<organism evidence="1 2">
    <name type="scientific">Epilithonimonas mollis</name>
    <dbReference type="NCBI Taxonomy" id="216903"/>
    <lineage>
        <taxon>Bacteria</taxon>
        <taxon>Pseudomonadati</taxon>
        <taxon>Bacteroidota</taxon>
        <taxon>Flavobacteriia</taxon>
        <taxon>Flavobacteriales</taxon>
        <taxon>Weeksellaceae</taxon>
        <taxon>Chryseobacterium group</taxon>
        <taxon>Epilithonimonas</taxon>
    </lineage>
</organism>
<protein>
    <recommendedName>
        <fullName evidence="3">Capsid protein</fullName>
    </recommendedName>
</protein>